<proteinExistence type="predicted"/>
<dbReference type="Proteomes" id="UP001500102">
    <property type="component" value="Unassembled WGS sequence"/>
</dbReference>
<gene>
    <name evidence="1" type="ORF">GCM10009825_27660</name>
</gene>
<reference evidence="1 2" key="1">
    <citation type="journal article" date="2019" name="Int. J. Syst. Evol. Microbiol.">
        <title>The Global Catalogue of Microorganisms (GCM) 10K type strain sequencing project: providing services to taxonomists for standard genome sequencing and annotation.</title>
        <authorList>
            <consortium name="The Broad Institute Genomics Platform"/>
            <consortium name="The Broad Institute Genome Sequencing Center for Infectious Disease"/>
            <person name="Wu L."/>
            <person name="Ma J."/>
        </authorList>
    </citation>
    <scope>NUCLEOTIDE SEQUENCE [LARGE SCALE GENOMIC DNA]</scope>
    <source>
        <strain evidence="1 2">JCM 15921</strain>
    </source>
</reference>
<evidence type="ECO:0000313" key="1">
    <source>
        <dbReference type="EMBL" id="GAA2140160.1"/>
    </source>
</evidence>
<sequence>MKGNRLNMAANVGTFVTSRQQLNVQRTLMQQNAIRAEYAAAQLAQMRHEQFTEEY</sequence>
<protein>
    <submittedName>
        <fullName evidence="1">Uncharacterized protein</fullName>
    </submittedName>
</protein>
<dbReference type="EMBL" id="BAAAQB010000037">
    <property type="protein sequence ID" value="GAA2140160.1"/>
    <property type="molecule type" value="Genomic_DNA"/>
</dbReference>
<accession>A0ABN2ZCM1</accession>
<evidence type="ECO:0000313" key="2">
    <source>
        <dbReference type="Proteomes" id="UP001500102"/>
    </source>
</evidence>
<comment type="caution">
    <text evidence="1">The sequence shown here is derived from an EMBL/GenBank/DDBJ whole genome shotgun (WGS) entry which is preliminary data.</text>
</comment>
<keyword evidence="2" id="KW-1185">Reference proteome</keyword>
<name>A0ABN2ZCM1_9MICC</name>
<organism evidence="1 2">
    <name type="scientific">Arthrobacter humicola</name>
    <dbReference type="NCBI Taxonomy" id="409291"/>
    <lineage>
        <taxon>Bacteria</taxon>
        <taxon>Bacillati</taxon>
        <taxon>Actinomycetota</taxon>
        <taxon>Actinomycetes</taxon>
        <taxon>Micrococcales</taxon>
        <taxon>Micrococcaceae</taxon>
        <taxon>Arthrobacter</taxon>
    </lineage>
</organism>